<accession>A0AAV3JCZ5</accession>
<dbReference type="AlphaFoldDB" id="A0AAV3JCZ5"/>
<proteinExistence type="predicted"/>
<evidence type="ECO:0000313" key="2">
    <source>
        <dbReference type="Proteomes" id="UP000014570"/>
    </source>
</evidence>
<sequence length="121" mass="13269">KADYWNITKWQETYATQVLEFKKEVGTASLSCSGSSSCNNLSTIGPQAITYGSDGNIYGWGATNGGFQNGVLISTLDPYTTANPAYQMYQSWIDQQIQSCSGNQMICSILYGIDLNNPLRE</sequence>
<protein>
    <submittedName>
        <fullName evidence="1">Uncharacterized protein</fullName>
    </submittedName>
</protein>
<comment type="caution">
    <text evidence="1">The sequence shown here is derived from an EMBL/GenBank/DDBJ whole genome shotgun (WGS) entry which is preliminary data.</text>
</comment>
<dbReference type="Proteomes" id="UP000014570">
    <property type="component" value="Unassembled WGS sequence"/>
</dbReference>
<name>A0AAV3JCZ5_LEPBO</name>
<reference evidence="1 2" key="1">
    <citation type="submission" date="2013-04" db="EMBL/GenBank/DDBJ databases">
        <authorList>
            <person name="Harkins D.M."/>
            <person name="Durkin A.S."/>
            <person name="Brinkac L.M."/>
            <person name="Haft D.H."/>
            <person name="Selengut J.D."/>
            <person name="Sanka R."/>
            <person name="DePew J."/>
            <person name="Purushe J."/>
            <person name="Chanthongthip A."/>
            <person name="Lattana O."/>
            <person name="Phetsouvanh R."/>
            <person name="Newton P.N."/>
            <person name="Vinetz J.M."/>
            <person name="Sutton G.G."/>
            <person name="Nierman W.C."/>
            <person name="Fouts D.E."/>
        </authorList>
    </citation>
    <scope>NUCLEOTIDE SEQUENCE [LARGE SCALE GENOMIC DNA]</scope>
    <source>
        <strain evidence="1 2">UI 09931</strain>
    </source>
</reference>
<evidence type="ECO:0000313" key="1">
    <source>
        <dbReference type="EMBL" id="EPG57705.1"/>
    </source>
</evidence>
<organism evidence="1 2">
    <name type="scientific">Leptospira borgpetersenii serovar Javanica str. UI 09931</name>
    <dbReference type="NCBI Taxonomy" id="1049767"/>
    <lineage>
        <taxon>Bacteria</taxon>
        <taxon>Pseudomonadati</taxon>
        <taxon>Spirochaetota</taxon>
        <taxon>Spirochaetia</taxon>
        <taxon>Leptospirales</taxon>
        <taxon>Leptospiraceae</taxon>
        <taxon>Leptospira</taxon>
    </lineage>
</organism>
<gene>
    <name evidence="1" type="ORF">LEP1GSC103_3346</name>
</gene>
<feature type="non-terminal residue" evidence="1">
    <location>
        <position position="1"/>
    </location>
</feature>
<dbReference type="EMBL" id="AHNP02000007">
    <property type="protein sequence ID" value="EPG57705.1"/>
    <property type="molecule type" value="Genomic_DNA"/>
</dbReference>